<dbReference type="RefSeq" id="WP_188847416.1">
    <property type="nucleotide sequence ID" value="NZ_BMPJ01000013.1"/>
</dbReference>
<reference evidence="1 2" key="1">
    <citation type="submission" date="2024-09" db="EMBL/GenBank/DDBJ databases">
        <authorList>
            <person name="Sun Q."/>
            <person name="Mori K."/>
        </authorList>
    </citation>
    <scope>NUCLEOTIDE SEQUENCE [LARGE SCALE GENOMIC DNA]</scope>
    <source>
        <strain evidence="1 2">NCAIM B.02340</strain>
    </source>
</reference>
<accession>A0ABV6Q2V5</accession>
<keyword evidence="2" id="KW-1185">Reference proteome</keyword>
<gene>
    <name evidence="1" type="ORF">ACFFFP_09795</name>
</gene>
<evidence type="ECO:0000313" key="1">
    <source>
        <dbReference type="EMBL" id="MFC0596452.1"/>
    </source>
</evidence>
<dbReference type="Proteomes" id="UP001589830">
    <property type="component" value="Unassembled WGS sequence"/>
</dbReference>
<evidence type="ECO:0000313" key="2">
    <source>
        <dbReference type="Proteomes" id="UP001589830"/>
    </source>
</evidence>
<protein>
    <submittedName>
        <fullName evidence="1">Carbohydrate-binding domain-containing protein</fullName>
    </submittedName>
</protein>
<name>A0ABV6Q2V5_9DEIN</name>
<sequence length="135" mass="14454">MRGALYGLFFLGALGVSLLALSRALSPRPLEGEGCLPGPLPERAELWSNGAIALPLCREATLVLDLEGTPAQGQGPHAVVVEGSRVLWEGEVLGRMTVRVRVTGKGTVALAFTNDLYQPPKDRNLFLRGLRVEPP</sequence>
<dbReference type="EMBL" id="JBHLTW010000041">
    <property type="protein sequence ID" value="MFC0596452.1"/>
    <property type="molecule type" value="Genomic_DNA"/>
</dbReference>
<proteinExistence type="predicted"/>
<organism evidence="1 2">
    <name type="scientific">Thermus composti</name>
    <dbReference type="NCBI Taxonomy" id="532059"/>
    <lineage>
        <taxon>Bacteria</taxon>
        <taxon>Thermotogati</taxon>
        <taxon>Deinococcota</taxon>
        <taxon>Deinococci</taxon>
        <taxon>Thermales</taxon>
        <taxon>Thermaceae</taxon>
        <taxon>Thermus</taxon>
    </lineage>
</organism>
<comment type="caution">
    <text evidence="1">The sequence shown here is derived from an EMBL/GenBank/DDBJ whole genome shotgun (WGS) entry which is preliminary data.</text>
</comment>